<comment type="caution">
    <text evidence="7">The sequence shown here is derived from an EMBL/GenBank/DDBJ whole genome shotgun (WGS) entry which is preliminary data.</text>
</comment>
<dbReference type="InterPro" id="IPR029063">
    <property type="entry name" value="SAM-dependent_MTases_sf"/>
</dbReference>
<evidence type="ECO:0000256" key="1">
    <source>
        <dbReference type="ARBA" id="ARBA00007867"/>
    </source>
</evidence>
<dbReference type="PANTHER" id="PTHR43317">
    <property type="entry name" value="THERMOSPERMINE SYNTHASE ACAULIS5"/>
    <property type="match status" value="1"/>
</dbReference>
<dbReference type="PROSITE" id="PS51006">
    <property type="entry name" value="PABS_2"/>
    <property type="match status" value="1"/>
</dbReference>
<proteinExistence type="inferred from homology"/>
<dbReference type="AlphaFoldDB" id="A0A816WP46"/>
<dbReference type="Pfam" id="PF01564">
    <property type="entry name" value="Spermine_synth"/>
    <property type="match status" value="1"/>
</dbReference>
<evidence type="ECO:0000313" key="8">
    <source>
        <dbReference type="Proteomes" id="UP000663856"/>
    </source>
</evidence>
<keyword evidence="5" id="KW-1133">Transmembrane helix</keyword>
<evidence type="ECO:0000256" key="4">
    <source>
        <dbReference type="PROSITE-ProRule" id="PRU00354"/>
    </source>
</evidence>
<evidence type="ECO:0000256" key="2">
    <source>
        <dbReference type="ARBA" id="ARBA00022679"/>
    </source>
</evidence>
<dbReference type="GO" id="GO:0016740">
    <property type="term" value="F:transferase activity"/>
    <property type="evidence" value="ECO:0007669"/>
    <property type="project" value="UniProtKB-UniRule"/>
</dbReference>
<dbReference type="SUPFAM" id="SSF53335">
    <property type="entry name" value="S-adenosyl-L-methionine-dependent methyltransferases"/>
    <property type="match status" value="1"/>
</dbReference>
<accession>A0A816WP46</accession>
<evidence type="ECO:0000313" key="7">
    <source>
        <dbReference type="EMBL" id="CAF2134608.1"/>
    </source>
</evidence>
<gene>
    <name evidence="7" type="ORF">WKI299_LOCUS26984</name>
</gene>
<dbReference type="InterPro" id="IPR030374">
    <property type="entry name" value="PABS"/>
</dbReference>
<name>A0A816WP46_9BILA</name>
<keyword evidence="5" id="KW-0472">Membrane</keyword>
<feature type="transmembrane region" description="Helical" evidence="5">
    <location>
        <begin position="7"/>
        <end position="29"/>
    </location>
</feature>
<sequence length="323" mass="37385">MHIIVHFLIKIVRILHVVFSLIIGLLFSFHRENILVKQGSKYNYSIIISQCGTKRIMRFNNLLNGAQAQLDLNRIDYPFVEYIQLMIVSLIYYPFLLDNKNILIIGLGGGTLPRAIRKLYPTCSITIIEIDPLVDEMAKKYFYFKEDSNMKVIISDGRKFLKSLLNSINYDIILLDAYDSMSGLPVHMKTQEFFLELKNLLNLNGGLFIVNLVCIYQSYINVRLTIDSVFGQNNLITFRSTDFVNMIVVASVAIEKFPLVNQKSNIINDIQEKLLIDINSSLKRKQRQKQIHNQKLSGIIYRDDMKNMKSEQQMSLIEFVNIV</sequence>
<feature type="active site" description="Proton acceptor" evidence="4">
    <location>
        <position position="176"/>
    </location>
</feature>
<dbReference type="EMBL" id="CAJNRF010011722">
    <property type="protein sequence ID" value="CAF2134608.1"/>
    <property type="molecule type" value="Genomic_DNA"/>
</dbReference>
<dbReference type="PANTHER" id="PTHR43317:SF1">
    <property type="entry name" value="THERMOSPERMINE SYNTHASE ACAULIS5"/>
    <property type="match status" value="1"/>
</dbReference>
<dbReference type="Proteomes" id="UP000663856">
    <property type="component" value="Unassembled WGS sequence"/>
</dbReference>
<feature type="domain" description="PABS" evidence="6">
    <location>
        <begin position="16"/>
        <end position="255"/>
    </location>
</feature>
<comment type="similarity">
    <text evidence="1">Belongs to the spermidine/spermine synthase family.</text>
</comment>
<dbReference type="GO" id="GO:0006596">
    <property type="term" value="P:polyamine biosynthetic process"/>
    <property type="evidence" value="ECO:0007669"/>
    <property type="project" value="UniProtKB-UniRule"/>
</dbReference>
<evidence type="ECO:0000259" key="6">
    <source>
        <dbReference type="PROSITE" id="PS51006"/>
    </source>
</evidence>
<keyword evidence="2 4" id="KW-0808">Transferase</keyword>
<protein>
    <recommendedName>
        <fullName evidence="6">PABS domain-containing protein</fullName>
    </recommendedName>
</protein>
<keyword evidence="3 4" id="KW-0620">Polyamine biosynthesis</keyword>
<dbReference type="NCBIfam" id="NF037959">
    <property type="entry name" value="MFS_SpdSyn"/>
    <property type="match status" value="1"/>
</dbReference>
<keyword evidence="5" id="KW-0812">Transmembrane</keyword>
<organism evidence="7 8">
    <name type="scientific">Rotaria magnacalcarata</name>
    <dbReference type="NCBI Taxonomy" id="392030"/>
    <lineage>
        <taxon>Eukaryota</taxon>
        <taxon>Metazoa</taxon>
        <taxon>Spiralia</taxon>
        <taxon>Gnathifera</taxon>
        <taxon>Rotifera</taxon>
        <taxon>Eurotatoria</taxon>
        <taxon>Bdelloidea</taxon>
        <taxon>Philodinida</taxon>
        <taxon>Philodinidae</taxon>
        <taxon>Rotaria</taxon>
    </lineage>
</organism>
<evidence type="ECO:0000256" key="3">
    <source>
        <dbReference type="ARBA" id="ARBA00023115"/>
    </source>
</evidence>
<dbReference type="Gene3D" id="3.40.50.150">
    <property type="entry name" value="Vaccinia Virus protein VP39"/>
    <property type="match status" value="1"/>
</dbReference>
<reference evidence="7" key="1">
    <citation type="submission" date="2021-02" db="EMBL/GenBank/DDBJ databases">
        <authorList>
            <person name="Nowell W R."/>
        </authorList>
    </citation>
    <scope>NUCLEOTIDE SEQUENCE</scope>
</reference>
<evidence type="ECO:0000256" key="5">
    <source>
        <dbReference type="SAM" id="Phobius"/>
    </source>
</evidence>